<dbReference type="InterPro" id="IPR002100">
    <property type="entry name" value="TF_MADSbox"/>
</dbReference>
<dbReference type="SMART" id="SM00432">
    <property type="entry name" value="MADS"/>
    <property type="match status" value="1"/>
</dbReference>
<evidence type="ECO:0000313" key="11">
    <source>
        <dbReference type="Proteomes" id="UP001634393"/>
    </source>
</evidence>
<dbReference type="PRINTS" id="PR00404">
    <property type="entry name" value="MADSDOMAIN"/>
</dbReference>
<accession>A0ABD3TSF3</accession>
<dbReference type="PROSITE" id="PS00350">
    <property type="entry name" value="MADS_BOX_1"/>
    <property type="match status" value="1"/>
</dbReference>
<keyword evidence="6" id="KW-0175">Coiled coil</keyword>
<dbReference type="Proteomes" id="UP001634393">
    <property type="component" value="Unassembled WGS sequence"/>
</dbReference>
<dbReference type="Gene3D" id="3.40.1810.10">
    <property type="entry name" value="Transcription factor, MADS-box"/>
    <property type="match status" value="1"/>
</dbReference>
<dbReference type="Pfam" id="PF01486">
    <property type="entry name" value="K-box"/>
    <property type="match status" value="1"/>
</dbReference>
<dbReference type="GO" id="GO:0005634">
    <property type="term" value="C:nucleus"/>
    <property type="evidence" value="ECO:0007669"/>
    <property type="project" value="UniProtKB-SubCell"/>
</dbReference>
<feature type="region of interest" description="Disordered" evidence="7">
    <location>
        <begin position="249"/>
        <end position="270"/>
    </location>
</feature>
<evidence type="ECO:0000256" key="5">
    <source>
        <dbReference type="ARBA" id="ARBA00023242"/>
    </source>
</evidence>
<gene>
    <name evidence="10" type="ORF">ACJIZ3_024635</name>
</gene>
<dbReference type="CDD" id="cd00265">
    <property type="entry name" value="MADS_MEF2_like"/>
    <property type="match status" value="1"/>
</dbReference>
<dbReference type="PANTHER" id="PTHR48019">
    <property type="entry name" value="SERUM RESPONSE FACTOR HOMOLOG"/>
    <property type="match status" value="1"/>
</dbReference>
<dbReference type="AlphaFoldDB" id="A0ABD3TSF3"/>
<dbReference type="SUPFAM" id="SSF55455">
    <property type="entry name" value="SRF-like"/>
    <property type="match status" value="1"/>
</dbReference>
<name>A0ABD3TSF3_9LAMI</name>
<comment type="caution">
    <text evidence="10">The sequence shown here is derived from an EMBL/GenBank/DDBJ whole genome shotgun (WGS) entry which is preliminary data.</text>
</comment>
<dbReference type="InterPro" id="IPR002487">
    <property type="entry name" value="TF_Kbox"/>
</dbReference>
<evidence type="ECO:0000256" key="1">
    <source>
        <dbReference type="ARBA" id="ARBA00004123"/>
    </source>
</evidence>
<keyword evidence="2" id="KW-0805">Transcription regulation</keyword>
<evidence type="ECO:0000256" key="6">
    <source>
        <dbReference type="SAM" id="Coils"/>
    </source>
</evidence>
<organism evidence="10 11">
    <name type="scientific">Penstemon smallii</name>
    <dbReference type="NCBI Taxonomy" id="265156"/>
    <lineage>
        <taxon>Eukaryota</taxon>
        <taxon>Viridiplantae</taxon>
        <taxon>Streptophyta</taxon>
        <taxon>Embryophyta</taxon>
        <taxon>Tracheophyta</taxon>
        <taxon>Spermatophyta</taxon>
        <taxon>Magnoliopsida</taxon>
        <taxon>eudicotyledons</taxon>
        <taxon>Gunneridae</taxon>
        <taxon>Pentapetalae</taxon>
        <taxon>asterids</taxon>
        <taxon>lamiids</taxon>
        <taxon>Lamiales</taxon>
        <taxon>Plantaginaceae</taxon>
        <taxon>Cheloneae</taxon>
        <taxon>Penstemon</taxon>
    </lineage>
</organism>
<dbReference type="PROSITE" id="PS51297">
    <property type="entry name" value="K_BOX"/>
    <property type="match status" value="1"/>
</dbReference>
<dbReference type="PROSITE" id="PS50066">
    <property type="entry name" value="MADS_BOX_2"/>
    <property type="match status" value="1"/>
</dbReference>
<feature type="domain" description="MADS-box" evidence="8">
    <location>
        <begin position="1"/>
        <end position="61"/>
    </location>
</feature>
<keyword evidence="11" id="KW-1185">Reference proteome</keyword>
<feature type="domain" description="K-box" evidence="9">
    <location>
        <begin position="94"/>
        <end position="184"/>
    </location>
</feature>
<evidence type="ECO:0008006" key="12">
    <source>
        <dbReference type="Google" id="ProtNLM"/>
    </source>
</evidence>
<sequence length="270" mass="31497">MGRGKIEVKRIENNTSRQVTFSKRKAGLLKKTHELSVLCDAHIGLIVFSSRGKLTEYCTPPISMKQMIDKYVKTKGIHPDHENRAAGGGSVTDNDQVLKELSRMKKETFNLQLNLQKYKGDDLSNVRLDELNELEKQLELSVHKVRARKFQLLHEQLENLKRTEVLMEKENQEMYHWLMSNDQMQRQAELEHHHHQQQQQQMTELKLVEQQQPNLPNLPNLPLMNHQFPFFGEDLQLGTLSLLDHHTNTSSSYRLQPTHPNLQDLDRSIV</sequence>
<feature type="coiled-coil region" evidence="6">
    <location>
        <begin position="128"/>
        <end position="173"/>
    </location>
</feature>
<dbReference type="EMBL" id="JBJXBP010000003">
    <property type="protein sequence ID" value="KAL3840044.1"/>
    <property type="molecule type" value="Genomic_DNA"/>
</dbReference>
<evidence type="ECO:0000313" key="10">
    <source>
        <dbReference type="EMBL" id="KAL3840044.1"/>
    </source>
</evidence>
<evidence type="ECO:0000259" key="9">
    <source>
        <dbReference type="PROSITE" id="PS51297"/>
    </source>
</evidence>
<keyword evidence="4" id="KW-0804">Transcription</keyword>
<keyword evidence="3" id="KW-0238">DNA-binding</keyword>
<evidence type="ECO:0000256" key="2">
    <source>
        <dbReference type="ARBA" id="ARBA00023015"/>
    </source>
</evidence>
<evidence type="ECO:0000256" key="3">
    <source>
        <dbReference type="ARBA" id="ARBA00023125"/>
    </source>
</evidence>
<keyword evidence="5" id="KW-0539">Nucleus</keyword>
<evidence type="ECO:0000256" key="4">
    <source>
        <dbReference type="ARBA" id="ARBA00023163"/>
    </source>
</evidence>
<protein>
    <recommendedName>
        <fullName evidence="12">MADS-box transcription factor</fullName>
    </recommendedName>
</protein>
<comment type="subcellular location">
    <subcellularLocation>
        <location evidence="1">Nucleus</location>
    </subcellularLocation>
</comment>
<dbReference type="Pfam" id="PF00319">
    <property type="entry name" value="SRF-TF"/>
    <property type="match status" value="1"/>
</dbReference>
<reference evidence="10 11" key="1">
    <citation type="submission" date="2024-12" db="EMBL/GenBank/DDBJ databases">
        <title>The unique morphological basis and parallel evolutionary history of personate flowers in Penstemon.</title>
        <authorList>
            <person name="Depatie T.H."/>
            <person name="Wessinger C.A."/>
        </authorList>
    </citation>
    <scope>NUCLEOTIDE SEQUENCE [LARGE SCALE GENOMIC DNA]</scope>
    <source>
        <strain evidence="10">WTNN_2</strain>
        <tissue evidence="10">Leaf</tissue>
    </source>
</reference>
<dbReference type="InterPro" id="IPR036879">
    <property type="entry name" value="TF_MADSbox_sf"/>
</dbReference>
<dbReference type="GO" id="GO:0003677">
    <property type="term" value="F:DNA binding"/>
    <property type="evidence" value="ECO:0007669"/>
    <property type="project" value="UniProtKB-KW"/>
</dbReference>
<dbReference type="InterPro" id="IPR033896">
    <property type="entry name" value="MEF2-like_N"/>
</dbReference>
<evidence type="ECO:0000259" key="8">
    <source>
        <dbReference type="PROSITE" id="PS50066"/>
    </source>
</evidence>
<proteinExistence type="predicted"/>
<evidence type="ECO:0000256" key="7">
    <source>
        <dbReference type="SAM" id="MobiDB-lite"/>
    </source>
</evidence>
<dbReference type="InterPro" id="IPR050142">
    <property type="entry name" value="MADS-box/MEF2_TF"/>
</dbReference>
<feature type="compositionally biased region" description="Polar residues" evidence="7">
    <location>
        <begin position="249"/>
        <end position="261"/>
    </location>
</feature>